<comment type="caution">
    <text evidence="10">The sequence shown here is derived from an EMBL/GenBank/DDBJ whole genome shotgun (WGS) entry which is preliminary data.</text>
</comment>
<proteinExistence type="predicted"/>
<dbReference type="PANTHER" id="PTHR22770:SF47">
    <property type="entry name" value="E3 UBIQUITIN-PROTEIN LIGASE RNF216"/>
    <property type="match status" value="1"/>
</dbReference>
<evidence type="ECO:0000256" key="3">
    <source>
        <dbReference type="ARBA" id="ARBA00022723"/>
    </source>
</evidence>
<dbReference type="PROSITE" id="PS51873">
    <property type="entry name" value="TRIAD"/>
    <property type="match status" value="1"/>
</dbReference>
<feature type="domain" description="RING-type" evidence="9">
    <location>
        <begin position="126"/>
        <end position="345"/>
    </location>
</feature>
<keyword evidence="3" id="KW-0479">Metal-binding</keyword>
<dbReference type="SUPFAM" id="SSF57850">
    <property type="entry name" value="RING/U-box"/>
    <property type="match status" value="1"/>
</dbReference>
<accession>A0A428NYU7</accession>
<keyword evidence="6" id="KW-0833">Ubl conjugation pathway</keyword>
<evidence type="ECO:0000256" key="1">
    <source>
        <dbReference type="ARBA" id="ARBA00004906"/>
    </source>
</evidence>
<name>A0A428NYU7_9HYPO</name>
<dbReference type="OrthoDB" id="10009520at2759"/>
<evidence type="ECO:0000313" key="11">
    <source>
        <dbReference type="Proteomes" id="UP000288168"/>
    </source>
</evidence>
<dbReference type="Gene3D" id="1.20.120.1750">
    <property type="match status" value="1"/>
</dbReference>
<evidence type="ECO:0000259" key="9">
    <source>
        <dbReference type="PROSITE" id="PS51873"/>
    </source>
</evidence>
<dbReference type="InterPro" id="IPR044066">
    <property type="entry name" value="TRIAD_supradom"/>
</dbReference>
<gene>
    <name evidence="10" type="ORF">CEP54_014104</name>
</gene>
<dbReference type="GO" id="GO:0016740">
    <property type="term" value="F:transferase activity"/>
    <property type="evidence" value="ECO:0007669"/>
    <property type="project" value="UniProtKB-KW"/>
</dbReference>
<dbReference type="EMBL" id="NKCI01000252">
    <property type="protein sequence ID" value="RSL45860.1"/>
    <property type="molecule type" value="Genomic_DNA"/>
</dbReference>
<comment type="pathway">
    <text evidence="1">Protein modification; protein ubiquitination.</text>
</comment>
<reference evidence="10 11" key="1">
    <citation type="submission" date="2017-06" db="EMBL/GenBank/DDBJ databases">
        <title>Comparative genomic analysis of Ambrosia Fusariam Clade fungi.</title>
        <authorList>
            <person name="Stajich J.E."/>
            <person name="Carrillo J."/>
            <person name="Kijimoto T."/>
            <person name="Eskalen A."/>
            <person name="O'Donnell K."/>
            <person name="Kasson M."/>
        </authorList>
    </citation>
    <scope>NUCLEOTIDE SEQUENCE [LARGE SCALE GENOMIC DNA]</scope>
    <source>
        <strain evidence="10 11">NRRL62584</strain>
    </source>
</reference>
<feature type="region of interest" description="Disordered" evidence="8">
    <location>
        <begin position="354"/>
        <end position="375"/>
    </location>
</feature>
<keyword evidence="4" id="KW-0677">Repeat</keyword>
<keyword evidence="5" id="KW-0863">Zinc-finger</keyword>
<dbReference type="PANTHER" id="PTHR22770">
    <property type="entry name" value="UBIQUITIN CONJUGATING ENZYME 7 INTERACTING PROTEIN-RELATED"/>
    <property type="match status" value="1"/>
</dbReference>
<dbReference type="AlphaFoldDB" id="A0A428NYU7"/>
<keyword evidence="11" id="KW-1185">Reference proteome</keyword>
<protein>
    <recommendedName>
        <fullName evidence="9">RING-type domain-containing protein</fullName>
    </recommendedName>
</protein>
<dbReference type="STRING" id="1325734.A0A428NYU7"/>
<dbReference type="Proteomes" id="UP000288168">
    <property type="component" value="Unassembled WGS sequence"/>
</dbReference>
<dbReference type="GO" id="GO:0008270">
    <property type="term" value="F:zinc ion binding"/>
    <property type="evidence" value="ECO:0007669"/>
    <property type="project" value="UniProtKB-KW"/>
</dbReference>
<feature type="compositionally biased region" description="Basic and acidic residues" evidence="8">
    <location>
        <begin position="354"/>
        <end position="366"/>
    </location>
</feature>
<sequence length="375" mass="43351">MTTEVKHADIHPTSNWARGLNQAFTAQYLCLEYNNIPTTSVQRALERSGYDLEKSYFDLGHDVDCYDVDNPPFKIAPQTMSPKEKDELREHLIDISIDEGDKLRVRAMLGRLARRRQRRLRSRIPVLRDCECCYIKTSQLDMVHCQAQENHWFCKKCFSGHAWEVVGKLRYEIPCMSTDGCNAGFSHQERKRGLNSDVLKALDKQEARAAILGIEGLVHCSFCDFVGFFQPHEAVEELHCPECDNVSQLGRREDTWRAQTNQGVEDADLRRQEQRRIEEAQSDAVIRRCKGCKVSFMKLDGCNKMTCPSESCNIIQCYICSEVCDYSHFDFSDDRSEPDKCPLYDDTEARHQREIDLAEQSVRKETQGYQAPRRL</sequence>
<dbReference type="InterPro" id="IPR051628">
    <property type="entry name" value="LUBAC_E3_Ligases"/>
</dbReference>
<evidence type="ECO:0000256" key="6">
    <source>
        <dbReference type="ARBA" id="ARBA00022786"/>
    </source>
</evidence>
<evidence type="ECO:0000256" key="4">
    <source>
        <dbReference type="ARBA" id="ARBA00022737"/>
    </source>
</evidence>
<evidence type="ECO:0000256" key="2">
    <source>
        <dbReference type="ARBA" id="ARBA00022679"/>
    </source>
</evidence>
<evidence type="ECO:0000256" key="5">
    <source>
        <dbReference type="ARBA" id="ARBA00022771"/>
    </source>
</evidence>
<keyword evidence="7" id="KW-0862">Zinc</keyword>
<dbReference type="Pfam" id="PF26200">
    <property type="entry name" value="Rcat_RNF216"/>
    <property type="match status" value="1"/>
</dbReference>
<evidence type="ECO:0000256" key="8">
    <source>
        <dbReference type="SAM" id="MobiDB-lite"/>
    </source>
</evidence>
<keyword evidence="2" id="KW-0808">Transferase</keyword>
<evidence type="ECO:0000313" key="10">
    <source>
        <dbReference type="EMBL" id="RSL45860.1"/>
    </source>
</evidence>
<organism evidence="10 11">
    <name type="scientific">Fusarium duplospermum</name>
    <dbReference type="NCBI Taxonomy" id="1325734"/>
    <lineage>
        <taxon>Eukaryota</taxon>
        <taxon>Fungi</taxon>
        <taxon>Dikarya</taxon>
        <taxon>Ascomycota</taxon>
        <taxon>Pezizomycotina</taxon>
        <taxon>Sordariomycetes</taxon>
        <taxon>Hypocreomycetidae</taxon>
        <taxon>Hypocreales</taxon>
        <taxon>Nectriaceae</taxon>
        <taxon>Fusarium</taxon>
        <taxon>Fusarium solani species complex</taxon>
    </lineage>
</organism>
<evidence type="ECO:0000256" key="7">
    <source>
        <dbReference type="ARBA" id="ARBA00022833"/>
    </source>
</evidence>